<evidence type="ECO:0000259" key="6">
    <source>
        <dbReference type="Pfam" id="PF01276"/>
    </source>
</evidence>
<dbReference type="HOGENOM" id="CLU_025925_2_1_9"/>
<dbReference type="Proteomes" id="UP000000378">
    <property type="component" value="Chromosome"/>
</dbReference>
<dbReference type="PANTHER" id="PTHR43277">
    <property type="entry name" value="ARGININE DECARBOXYLASE"/>
    <property type="match status" value="1"/>
</dbReference>
<protein>
    <submittedName>
        <fullName evidence="8">Orn/Lys/Arg decarboxylase major region</fullName>
    </submittedName>
</protein>
<name>D7CII7_SYNLT</name>
<organism evidence="8 9">
    <name type="scientific">Syntrophothermus lipocalidus (strain DSM 12680 / TGB-C1)</name>
    <dbReference type="NCBI Taxonomy" id="643648"/>
    <lineage>
        <taxon>Bacteria</taxon>
        <taxon>Bacillati</taxon>
        <taxon>Bacillota</taxon>
        <taxon>Clostridia</taxon>
        <taxon>Eubacteriales</taxon>
        <taxon>Syntrophomonadaceae</taxon>
        <taxon>Syntrophothermus</taxon>
    </lineage>
</organism>
<evidence type="ECO:0000256" key="3">
    <source>
        <dbReference type="ARBA" id="ARBA00022793"/>
    </source>
</evidence>
<dbReference type="eggNOG" id="COG1982">
    <property type="taxonomic scope" value="Bacteria"/>
</dbReference>
<evidence type="ECO:0000256" key="5">
    <source>
        <dbReference type="ARBA" id="ARBA00023239"/>
    </source>
</evidence>
<reference evidence="9" key="1">
    <citation type="journal article" date="2010" name="Stand. Genomic Sci.">
        <title>Complete genome sequence of Syntrophothermus lipocalidus type strain (TGB-C1T).</title>
        <authorList>
            <consortium name="US DOE Joint Genome Institute (JGI-PGF)"/>
            <person name="Djao O."/>
            <person name="Zhang X."/>
            <person name="Lucas S."/>
            <person name="Lapidus A."/>
            <person name="Glavina Del Rio T."/>
            <person name="Nolan M."/>
            <person name="Tice H."/>
            <person name="Cheng J."/>
            <person name="Han C."/>
            <person name="Tapia R."/>
            <person name="Goodwin L."/>
            <person name="Pitluck S."/>
            <person name="Liolios K."/>
            <person name="Ivanova N."/>
            <person name="Mavromatis K."/>
            <person name="Mikhailova N."/>
            <person name="Ovchinnikova G."/>
            <person name="Pati A."/>
            <person name="Brambilla E."/>
            <person name="Chen A."/>
            <person name="Palaniappan K."/>
            <person name="Land M."/>
            <person name="Hauser L."/>
            <person name="Chang Y."/>
            <person name="Jeffries C."/>
            <person name="Rohde M."/>
            <person name="Sikorski J."/>
            <person name="Spring S."/>
            <person name="Goker M."/>
            <person name="Detter J."/>
            <person name="Woyke T."/>
            <person name="Bristow J."/>
            <person name="Eisen J."/>
            <person name="Markowitz V."/>
            <person name="Hugenholtz P."/>
            <person name="Kyrpides N."/>
            <person name="Klenk H."/>
        </authorList>
    </citation>
    <scope>NUCLEOTIDE SEQUENCE [LARGE SCALE GENOMIC DNA]</scope>
    <source>
        <strain evidence="9">DSM 12680 / TGB-C1</strain>
    </source>
</reference>
<keyword evidence="5" id="KW-0456">Lyase</keyword>
<dbReference type="Pfam" id="PF01276">
    <property type="entry name" value="OKR_DC_1"/>
    <property type="match status" value="1"/>
</dbReference>
<dbReference type="GO" id="GO:0016831">
    <property type="term" value="F:carboxy-lyase activity"/>
    <property type="evidence" value="ECO:0007669"/>
    <property type="project" value="UniProtKB-KW"/>
</dbReference>
<evidence type="ECO:0000256" key="1">
    <source>
        <dbReference type="ARBA" id="ARBA00001933"/>
    </source>
</evidence>
<accession>D7CII7</accession>
<comment type="similarity">
    <text evidence="2">Belongs to the Orn/Lys/Arg decarboxylase class-I family.</text>
</comment>
<reference evidence="8 9" key="2">
    <citation type="journal article" date="2010" name="Stand. Genomic Sci.">
        <title>Complete genome sequence of Syntrophothermus lipocalidus type strain (TGB-C1).</title>
        <authorList>
            <person name="Djao O.D."/>
            <person name="Zhang X."/>
            <person name="Lucas S."/>
            <person name="Lapidus A."/>
            <person name="Del Rio T.G."/>
            <person name="Nolan M."/>
            <person name="Tice H."/>
            <person name="Cheng J.F."/>
            <person name="Han C."/>
            <person name="Tapia R."/>
            <person name="Goodwin L."/>
            <person name="Pitluck S."/>
            <person name="Liolios K."/>
            <person name="Ivanova N."/>
            <person name="Mavromatis K."/>
            <person name="Mikhailova N."/>
            <person name="Ovchinnikova G."/>
            <person name="Pati A."/>
            <person name="Brambilla E."/>
            <person name="Chen A."/>
            <person name="Palaniappan K."/>
            <person name="Land M."/>
            <person name="Hauser L."/>
            <person name="Chang Y.J."/>
            <person name="Jeffries C.D."/>
            <person name="Rohde M."/>
            <person name="Sikorski J."/>
            <person name="Spring S."/>
            <person name="Goker M."/>
            <person name="Detter J.C."/>
            <person name="Woyke T."/>
            <person name="Bristow J."/>
            <person name="Eisen J.A."/>
            <person name="Markowitz V."/>
            <person name="Hugenholtz P."/>
            <person name="Kyrpides N.C."/>
            <person name="Klenk H.P."/>
        </authorList>
    </citation>
    <scope>NUCLEOTIDE SEQUENCE [LARGE SCALE GENOMIC DNA]</scope>
    <source>
        <strain evidence="9">DSM 12680 / TGB-C1</strain>
    </source>
</reference>
<gene>
    <name evidence="8" type="ordered locus">Slip_0045</name>
</gene>
<dbReference type="InterPro" id="IPR015424">
    <property type="entry name" value="PyrdxlP-dep_Trfase"/>
</dbReference>
<dbReference type="RefSeq" id="WP_013174256.1">
    <property type="nucleotide sequence ID" value="NC_014220.1"/>
</dbReference>
<dbReference type="EMBL" id="CP002048">
    <property type="protein sequence ID" value="ADI00852.1"/>
    <property type="molecule type" value="Genomic_DNA"/>
</dbReference>
<keyword evidence="3" id="KW-0210">Decarboxylase</keyword>
<keyword evidence="9" id="KW-1185">Reference proteome</keyword>
<dbReference type="InterPro" id="IPR015421">
    <property type="entry name" value="PyrdxlP-dep_Trfase_major"/>
</dbReference>
<sequence length="484" mass="53514">MLEGRAPIYEALVRYRQERNVLLHMPGHAGGCGFWSKEFKDIGSLDFTEIPGLDDLHEPTGCIKEARELLASAFGAEESFFLVNGATSGIQALFLATCEEGKPVLVPRNGHRSFLAGLVLSGAVPVYYQSEVMEPWGIEVGPRIQEIARLLENHPDASGVFVVAPTFYGTVTDVGLIVQIAGTYDKMVLVDEAHGAHFRFHPKLPAPALSLGCAAAVHGMHKVLPALTQGAALHLGAGYTRRRELRQAFDYLTTTSPSYPLLASLDLARLFMEQQGQDALERALGWAEKYRAAIRSIPGMDCPGEEFLSVPGVKAYDGLKVLVVIDRFPLTGYQLEEILRERFRIQVEMAGRDYILAMFSMFHDEDDWRHLYKALVSISANYRMDGKGERPRVPVPPVSQPVLTPRQAFFARKRKVKLSELVGEVAAEMVAGYPPGIPCLVPGEQVTPEAYDYLVFLKNSGARIQGPEDPELNCLYVVDDLDKR</sequence>
<evidence type="ECO:0000259" key="7">
    <source>
        <dbReference type="Pfam" id="PF03711"/>
    </source>
</evidence>
<dbReference type="Gene3D" id="3.40.640.10">
    <property type="entry name" value="Type I PLP-dependent aspartate aminotransferase-like (Major domain)"/>
    <property type="match status" value="1"/>
</dbReference>
<evidence type="ECO:0000256" key="4">
    <source>
        <dbReference type="ARBA" id="ARBA00022898"/>
    </source>
</evidence>
<proteinExistence type="inferred from homology"/>
<dbReference type="Gene3D" id="3.90.100.10">
    <property type="entry name" value="Orn/Lys/Arg decarboxylase, C-terminal domain"/>
    <property type="match status" value="1"/>
</dbReference>
<dbReference type="KEGG" id="slp:Slip_0045"/>
<feature type="domain" description="Orn/Lys/Arg decarboxylase C-terminal" evidence="7">
    <location>
        <begin position="400"/>
        <end position="464"/>
    </location>
</feature>
<dbReference type="SUPFAM" id="SSF53383">
    <property type="entry name" value="PLP-dependent transferases"/>
    <property type="match status" value="1"/>
</dbReference>
<dbReference type="InterPro" id="IPR000310">
    <property type="entry name" value="Orn/Lys/Arg_deCO2ase_major_dom"/>
</dbReference>
<evidence type="ECO:0000313" key="8">
    <source>
        <dbReference type="EMBL" id="ADI00852.1"/>
    </source>
</evidence>
<comment type="cofactor">
    <cofactor evidence="1">
        <name>pyridoxal 5'-phosphate</name>
        <dbReference type="ChEBI" id="CHEBI:597326"/>
    </cofactor>
</comment>
<evidence type="ECO:0000313" key="9">
    <source>
        <dbReference type="Proteomes" id="UP000000378"/>
    </source>
</evidence>
<dbReference type="InterPro" id="IPR052357">
    <property type="entry name" value="Orn_Lys_Arg_decarboxylase-I"/>
</dbReference>
<evidence type="ECO:0000256" key="2">
    <source>
        <dbReference type="ARBA" id="ARBA00010671"/>
    </source>
</evidence>
<dbReference type="OrthoDB" id="9815233at2"/>
<feature type="domain" description="Orn/Lys/Arg decarboxylases family 1 pyridoxal-P attachment site" evidence="6">
    <location>
        <begin position="7"/>
        <end position="296"/>
    </location>
</feature>
<dbReference type="InterPro" id="IPR008286">
    <property type="entry name" value="Prn/Lys/Arg_de-COase_C"/>
</dbReference>
<dbReference type="STRING" id="643648.Slip_0045"/>
<dbReference type="AlphaFoldDB" id="D7CII7"/>
<dbReference type="Pfam" id="PF03711">
    <property type="entry name" value="OKR_DC_1_C"/>
    <property type="match status" value="1"/>
</dbReference>
<keyword evidence="4" id="KW-0663">Pyridoxal phosphate</keyword>
<dbReference type="PANTHER" id="PTHR43277:SF4">
    <property type="entry name" value="ARGININE DECARBOXYLASE"/>
    <property type="match status" value="1"/>
</dbReference>